<name>A0A2S1B7S5_CAUVI</name>
<reference evidence="2" key="1">
    <citation type="submission" date="2017-09" db="EMBL/GenBank/DDBJ databases">
        <title>Genome evolution observed in wild isolates of Caulobacter crescentus.</title>
        <authorList>
            <person name="Ely B."/>
            <person name="Wilson K."/>
            <person name="Scott D."/>
        </authorList>
    </citation>
    <scope>NUCLEOTIDE SEQUENCE [LARGE SCALE GENOMIC DNA]</scope>
    <source>
        <strain evidence="2">CB13b1a</strain>
    </source>
</reference>
<dbReference type="EMBL" id="CP023315">
    <property type="protein sequence ID" value="AWC68709.1"/>
    <property type="molecule type" value="Genomic_DNA"/>
</dbReference>
<evidence type="ECO:0000313" key="1">
    <source>
        <dbReference type="EMBL" id="AWC68709.1"/>
    </source>
</evidence>
<dbReference type="RefSeq" id="WP_127847010.1">
    <property type="nucleotide sequence ID" value="NZ_CP023315.3"/>
</dbReference>
<proteinExistence type="predicted"/>
<organism evidence="1 2">
    <name type="scientific">Caulobacter vibrioides</name>
    <name type="common">Caulobacter crescentus</name>
    <dbReference type="NCBI Taxonomy" id="155892"/>
    <lineage>
        <taxon>Bacteria</taxon>
        <taxon>Pseudomonadati</taxon>
        <taxon>Pseudomonadota</taxon>
        <taxon>Alphaproteobacteria</taxon>
        <taxon>Caulobacterales</taxon>
        <taxon>Caulobacteraceae</taxon>
        <taxon>Caulobacter</taxon>
    </lineage>
</organism>
<protein>
    <submittedName>
        <fullName evidence="1">Uncharacterized protein</fullName>
    </submittedName>
</protein>
<accession>A0A2S1B7S5</accession>
<sequence>MTVARDLLSLRLISPWAL</sequence>
<dbReference type="AlphaFoldDB" id="A0A2S1B7S5"/>
<dbReference type="Proteomes" id="UP000217311">
    <property type="component" value="Chromosome"/>
</dbReference>
<evidence type="ECO:0000313" key="2">
    <source>
        <dbReference type="Proteomes" id="UP000217311"/>
    </source>
</evidence>
<gene>
    <name evidence="1" type="ORF">CA606_20240</name>
</gene>